<accession>A0A7U3ZNL1</accession>
<dbReference type="RefSeq" id="WP_013929691.1">
    <property type="nucleotide sequence ID" value="NC_015703.1"/>
</dbReference>
<dbReference type="EMBL" id="CP002859">
    <property type="protein sequence ID" value="AEI50393.1"/>
    <property type="molecule type" value="Genomic_DNA"/>
</dbReference>
<proteinExistence type="predicted"/>
<name>A0A7U3ZNL1_RUNSL</name>
<dbReference type="PROSITE" id="PS51257">
    <property type="entry name" value="PROKAR_LIPOPROTEIN"/>
    <property type="match status" value="1"/>
</dbReference>
<dbReference type="AlphaFoldDB" id="A0A7U3ZNL1"/>
<reference evidence="3" key="1">
    <citation type="submission" date="2011-06" db="EMBL/GenBank/DDBJ databases">
        <title>The complete genome of chromosome of Runella slithyformis DSM 19594.</title>
        <authorList>
            <consortium name="US DOE Joint Genome Institute (JGI-PGF)"/>
            <person name="Lucas S."/>
            <person name="Han J."/>
            <person name="Lapidus A."/>
            <person name="Bruce D."/>
            <person name="Goodwin L."/>
            <person name="Pitluck S."/>
            <person name="Peters L."/>
            <person name="Kyrpides N."/>
            <person name="Mavromatis K."/>
            <person name="Ivanova N."/>
            <person name="Ovchinnikova G."/>
            <person name="Zhang X."/>
            <person name="Misra M."/>
            <person name="Detter J.C."/>
            <person name="Tapia R."/>
            <person name="Han C."/>
            <person name="Land M."/>
            <person name="Hauser L."/>
            <person name="Markowitz V."/>
            <person name="Cheng J.-F."/>
            <person name="Hugenholtz P."/>
            <person name="Woyke T."/>
            <person name="Wu D."/>
            <person name="Tindall B."/>
            <person name="Faehrich R."/>
            <person name="Brambilla E."/>
            <person name="Klenk H.-P."/>
            <person name="Eisen J.A."/>
        </authorList>
    </citation>
    <scope>NUCLEOTIDE SEQUENCE [LARGE SCALE GENOMIC DNA]</scope>
    <source>
        <strain evidence="3">ATCC 29530 / DSM 19594 / LMG 11500 / NCIMB 11436 / LSU 4</strain>
    </source>
</reference>
<dbReference type="Proteomes" id="UP000000493">
    <property type="component" value="Chromosome"/>
</dbReference>
<gene>
    <name evidence="2" type="ordered locus">Runsl_4042</name>
</gene>
<organism evidence="2 3">
    <name type="scientific">Runella slithyformis (strain ATCC 29530 / DSM 19594 / LMG 11500 / NCIMB 11436 / LSU 4)</name>
    <dbReference type="NCBI Taxonomy" id="761193"/>
    <lineage>
        <taxon>Bacteria</taxon>
        <taxon>Pseudomonadati</taxon>
        <taxon>Bacteroidota</taxon>
        <taxon>Cytophagia</taxon>
        <taxon>Cytophagales</taxon>
        <taxon>Spirosomataceae</taxon>
        <taxon>Runella</taxon>
    </lineage>
</organism>
<sequence>MRTLELENYGVCEISNAEMKETDGGLVWFLVAGACLLLASCQSGNGNVMQVGGASNKAHTSADSSSSTSSTHAHVKASMK</sequence>
<evidence type="ECO:0000256" key="1">
    <source>
        <dbReference type="SAM" id="MobiDB-lite"/>
    </source>
</evidence>
<reference evidence="2 3" key="2">
    <citation type="journal article" date="2012" name="Stand. Genomic Sci.">
        <title>Complete genome sequence of the aquatic bacterium Runella slithyformis type strain (LSU 4(T)).</title>
        <authorList>
            <person name="Copeland A."/>
            <person name="Zhang X."/>
            <person name="Misra M."/>
            <person name="Lapidus A."/>
            <person name="Nolan M."/>
            <person name="Lucas S."/>
            <person name="Deshpande S."/>
            <person name="Cheng J.F."/>
            <person name="Tapia R."/>
            <person name="Goodwin L.A."/>
            <person name="Pitluck S."/>
            <person name="Liolios K."/>
            <person name="Pagani I."/>
            <person name="Ivanova N."/>
            <person name="Mikhailova N."/>
            <person name="Pati A."/>
            <person name="Chen A."/>
            <person name="Palaniappan K."/>
            <person name="Land M."/>
            <person name="Hauser L."/>
            <person name="Pan C."/>
            <person name="Jeffries C.D."/>
            <person name="Detter J.C."/>
            <person name="Brambilla E.M."/>
            <person name="Rohde M."/>
            <person name="Djao O.D."/>
            <person name="Goker M."/>
            <person name="Sikorski J."/>
            <person name="Tindall B.J."/>
            <person name="Woyke T."/>
            <person name="Bristow J."/>
            <person name="Eisen J.A."/>
            <person name="Markowitz V."/>
            <person name="Hugenholtz P."/>
            <person name="Kyrpides N.C."/>
            <person name="Klenk H.P."/>
            <person name="Mavromatis K."/>
        </authorList>
    </citation>
    <scope>NUCLEOTIDE SEQUENCE [LARGE SCALE GENOMIC DNA]</scope>
    <source>
        <strain evidence="3">ATCC 29530 / DSM 19594 / LMG 11500 / NCIMB 11436 / LSU 4</strain>
    </source>
</reference>
<evidence type="ECO:0000313" key="3">
    <source>
        <dbReference type="Proteomes" id="UP000000493"/>
    </source>
</evidence>
<feature type="region of interest" description="Disordered" evidence="1">
    <location>
        <begin position="52"/>
        <end position="80"/>
    </location>
</feature>
<dbReference type="KEGG" id="rsi:Runsl_4042"/>
<keyword evidence="3" id="KW-1185">Reference proteome</keyword>
<feature type="compositionally biased region" description="Low complexity" evidence="1">
    <location>
        <begin position="58"/>
        <end position="72"/>
    </location>
</feature>
<protein>
    <submittedName>
        <fullName evidence="2">Uncharacterized protein</fullName>
    </submittedName>
</protein>
<evidence type="ECO:0000313" key="2">
    <source>
        <dbReference type="EMBL" id="AEI50393.1"/>
    </source>
</evidence>